<reference evidence="1" key="1">
    <citation type="journal article" date="2023" name="bioRxiv">
        <title>Improved chromosome-level genome assembly for marigold (Tagetes erecta).</title>
        <authorList>
            <person name="Jiang F."/>
            <person name="Yuan L."/>
            <person name="Wang S."/>
            <person name="Wang H."/>
            <person name="Xu D."/>
            <person name="Wang A."/>
            <person name="Fan W."/>
        </authorList>
    </citation>
    <scope>NUCLEOTIDE SEQUENCE</scope>
    <source>
        <strain evidence="1">WSJ</strain>
        <tissue evidence="1">Leaf</tissue>
    </source>
</reference>
<evidence type="ECO:0000313" key="2">
    <source>
        <dbReference type="Proteomes" id="UP001229421"/>
    </source>
</evidence>
<name>A0AAD8K2J0_TARER</name>
<keyword evidence="2" id="KW-1185">Reference proteome</keyword>
<organism evidence="1 2">
    <name type="scientific">Tagetes erecta</name>
    <name type="common">African marigold</name>
    <dbReference type="NCBI Taxonomy" id="13708"/>
    <lineage>
        <taxon>Eukaryota</taxon>
        <taxon>Viridiplantae</taxon>
        <taxon>Streptophyta</taxon>
        <taxon>Embryophyta</taxon>
        <taxon>Tracheophyta</taxon>
        <taxon>Spermatophyta</taxon>
        <taxon>Magnoliopsida</taxon>
        <taxon>eudicotyledons</taxon>
        <taxon>Gunneridae</taxon>
        <taxon>Pentapetalae</taxon>
        <taxon>asterids</taxon>
        <taxon>campanulids</taxon>
        <taxon>Asterales</taxon>
        <taxon>Asteraceae</taxon>
        <taxon>Asteroideae</taxon>
        <taxon>Heliantheae alliance</taxon>
        <taxon>Tageteae</taxon>
        <taxon>Tagetes</taxon>
    </lineage>
</organism>
<sequence length="66" mass="7626">MSYSYVLSYWVRGQLVINRPRVVVIMKCCNLHVFDLCLSNSWTIIINVQVATTPTFNIWIPLGLPK</sequence>
<accession>A0AAD8K2J0</accession>
<proteinExistence type="predicted"/>
<dbReference type="Proteomes" id="UP001229421">
    <property type="component" value="Unassembled WGS sequence"/>
</dbReference>
<gene>
    <name evidence="1" type="ORF">QVD17_30330</name>
</gene>
<comment type="caution">
    <text evidence="1">The sequence shown here is derived from an EMBL/GenBank/DDBJ whole genome shotgun (WGS) entry which is preliminary data.</text>
</comment>
<dbReference type="EMBL" id="JAUHHV010000008">
    <property type="protein sequence ID" value="KAK1414583.1"/>
    <property type="molecule type" value="Genomic_DNA"/>
</dbReference>
<dbReference type="AlphaFoldDB" id="A0AAD8K2J0"/>
<evidence type="ECO:0000313" key="1">
    <source>
        <dbReference type="EMBL" id="KAK1414583.1"/>
    </source>
</evidence>
<protein>
    <submittedName>
        <fullName evidence="1">Uncharacterized protein</fullName>
    </submittedName>
</protein>